<dbReference type="PANTHER" id="PTHR30632:SF16">
    <property type="entry name" value="MOLYBDATE_TUNGSTATE-BINDING PROTEIN WTPA"/>
    <property type="match status" value="1"/>
</dbReference>
<sequence length="304" mass="35124">MRRILIIIMFVLFSLYVFSDILIFYASSLTPPLKEIAKKYEEKYGEKVLLEPSASIVVARKITELGRRADIALFADKNLFFKMVYPELTDWQIVFASNSIVLAYTKNSRYSEKINSSNFFEILLGDKDVRFGYPDPRIAPLGYRTHFLFQLAERYYNVPGLYEKFKEAKNIYLSRKSIDSLSLLEVGELDYVFEYRSVAKVHNLKYVEFPEEINLSSPEFEDSYEKTVISINNKVIMGSTIAYTVWIPKSSKNKEGAIRFLGFFLSEGLKILEKDGFILIKPYIEGNEEKVPEKIKAMIENAGS</sequence>
<organism evidence="2 3">
    <name type="scientific">Thermosipho ferrireducens</name>
    <dbReference type="NCBI Taxonomy" id="2571116"/>
    <lineage>
        <taxon>Bacteria</taxon>
        <taxon>Thermotogati</taxon>
        <taxon>Thermotogota</taxon>
        <taxon>Thermotogae</taxon>
        <taxon>Thermotogales</taxon>
        <taxon>Fervidobacteriaceae</taxon>
        <taxon>Thermosipho</taxon>
    </lineage>
</organism>
<evidence type="ECO:0000313" key="2">
    <source>
        <dbReference type="EMBL" id="QTA38365.1"/>
    </source>
</evidence>
<dbReference type="Pfam" id="PF13531">
    <property type="entry name" value="SBP_bac_11"/>
    <property type="match status" value="1"/>
</dbReference>
<proteinExistence type="inferred from homology"/>
<dbReference type="CDD" id="cd13540">
    <property type="entry name" value="PBP2_ModA_WtpA"/>
    <property type="match status" value="1"/>
</dbReference>
<dbReference type="RefSeq" id="WP_207567084.1">
    <property type="nucleotide sequence ID" value="NZ_CP071446.1"/>
</dbReference>
<dbReference type="Gene3D" id="3.40.190.10">
    <property type="entry name" value="Periplasmic binding protein-like II"/>
    <property type="match status" value="2"/>
</dbReference>
<dbReference type="PANTHER" id="PTHR30632">
    <property type="entry name" value="MOLYBDATE-BINDING PERIPLASMIC PROTEIN"/>
    <property type="match status" value="1"/>
</dbReference>
<name>A0ABX7S934_9BACT</name>
<reference evidence="2 3" key="1">
    <citation type="submission" date="2021-03" db="EMBL/GenBank/DDBJ databases">
        <title>Thermosipho ferrireducens sp.nov., an anaerobic thermophilic iron-reducing bacterium isolated from a deep-sea hydrothermal sulfide deposits.</title>
        <authorList>
            <person name="Zeng X."/>
            <person name="Chen Y."/>
            <person name="Shao Z."/>
        </authorList>
    </citation>
    <scope>NUCLEOTIDE SEQUENCE [LARGE SCALE GENOMIC DNA]</scope>
    <source>
        <strain evidence="2 3">JL129W03</strain>
    </source>
</reference>
<gene>
    <name evidence="2" type="ORF">JYK00_02205</name>
</gene>
<comment type="similarity">
    <text evidence="1">Belongs to the bacterial solute-binding protein 1 family. WtpA subfamily.</text>
</comment>
<keyword evidence="3" id="KW-1185">Reference proteome</keyword>
<accession>A0ABX7S934</accession>
<dbReference type="EMBL" id="CP071446">
    <property type="protein sequence ID" value="QTA38365.1"/>
    <property type="molecule type" value="Genomic_DNA"/>
</dbReference>
<dbReference type="Proteomes" id="UP000671862">
    <property type="component" value="Chromosome"/>
</dbReference>
<evidence type="ECO:0000256" key="1">
    <source>
        <dbReference type="ARBA" id="ARBA00009438"/>
    </source>
</evidence>
<evidence type="ECO:0000313" key="3">
    <source>
        <dbReference type="Proteomes" id="UP000671862"/>
    </source>
</evidence>
<protein>
    <submittedName>
        <fullName evidence="2">Extracellular solute-binding protein</fullName>
    </submittedName>
</protein>
<dbReference type="InterPro" id="IPR050682">
    <property type="entry name" value="ModA/WtpA"/>
</dbReference>
<dbReference type="SUPFAM" id="SSF53850">
    <property type="entry name" value="Periplasmic binding protein-like II"/>
    <property type="match status" value="1"/>
</dbReference>